<dbReference type="EnsemblMetazoa" id="PPAI001532-RA">
    <property type="protein sequence ID" value="PPAI001532-PA"/>
    <property type="gene ID" value="PPAI001532"/>
</dbReference>
<feature type="region of interest" description="Disordered" evidence="6">
    <location>
        <begin position="92"/>
        <end position="254"/>
    </location>
</feature>
<dbReference type="GO" id="GO:0000785">
    <property type="term" value="C:chromatin"/>
    <property type="evidence" value="ECO:0007669"/>
    <property type="project" value="TreeGrafter"/>
</dbReference>
<dbReference type="EC" id="5.2.1.8" evidence="4"/>
<dbReference type="Proteomes" id="UP000092462">
    <property type="component" value="Unassembled WGS sequence"/>
</dbReference>
<sequence>MVFGLVLTPNKKYSQTVEKDYQLSNAALDLRTCGQEGTQLTLTVDKNTVVLCTLSKDHPQHPLDLQFSEGTKIAFCTIGSGTIHLTGYMLPDSDFMGQDDEAEGEESEDVSDDEDLRAPPLVPIEMDKNTKLVIKQSKKKDEEDSDDDDDDDEDDDDDDDDDDEDMELEMDNEDDDDEESDDDEKEEEVVQPKKKQKVEPKQNGFENGGITKKELKQQKKKEQKENQQKSQEKQQNQQKNQEKQQKGGKKQTLQGGVMIEDLKVGDGPEAKTNKKVAVYYEGRLKSNNKVFDSCKSGNGFKFNLGRGEVIRGWDIGVAGMKVGSKRRITCPPQMAYGSKGSPPVIPPNSTLVFEVELRHVKN</sequence>
<feature type="compositionally biased region" description="Basic and acidic residues" evidence="6">
    <location>
        <begin position="211"/>
        <end position="232"/>
    </location>
</feature>
<dbReference type="PANTHER" id="PTHR43811">
    <property type="entry name" value="FKBP-TYPE PEPTIDYL-PROLYL CIS-TRANS ISOMERASE FKPA"/>
    <property type="match status" value="1"/>
</dbReference>
<evidence type="ECO:0000256" key="2">
    <source>
        <dbReference type="ARBA" id="ARBA00023110"/>
    </source>
</evidence>
<dbReference type="GO" id="GO:0005730">
    <property type="term" value="C:nucleolus"/>
    <property type="evidence" value="ECO:0007669"/>
    <property type="project" value="TreeGrafter"/>
</dbReference>
<accession>A0A1B0D2F9</accession>
<dbReference type="PANTHER" id="PTHR43811:SF19">
    <property type="entry name" value="39 KDA FK506-BINDING NUCLEAR PROTEIN"/>
    <property type="match status" value="1"/>
</dbReference>
<dbReference type="InterPro" id="IPR023566">
    <property type="entry name" value="PPIase_Fpr3/Fpr4-like"/>
</dbReference>
<dbReference type="EMBL" id="AJVK01010607">
    <property type="status" value="NOT_ANNOTATED_CDS"/>
    <property type="molecule type" value="Genomic_DNA"/>
</dbReference>
<keyword evidence="8" id="KW-1185">Reference proteome</keyword>
<dbReference type="InterPro" id="IPR041232">
    <property type="entry name" value="NPL"/>
</dbReference>
<dbReference type="InterPro" id="IPR001179">
    <property type="entry name" value="PPIase_FKBP_dom"/>
</dbReference>
<dbReference type="VEuPathDB" id="VectorBase:PPAI001532"/>
<comment type="catalytic activity">
    <reaction evidence="1 4 5">
        <text>[protein]-peptidylproline (omega=180) = [protein]-peptidylproline (omega=0)</text>
        <dbReference type="Rhea" id="RHEA:16237"/>
        <dbReference type="Rhea" id="RHEA-COMP:10747"/>
        <dbReference type="Rhea" id="RHEA-COMP:10748"/>
        <dbReference type="ChEBI" id="CHEBI:83833"/>
        <dbReference type="ChEBI" id="CHEBI:83834"/>
        <dbReference type="EC" id="5.2.1.8"/>
    </reaction>
</comment>
<proteinExistence type="inferred from homology"/>
<dbReference type="FunFam" id="3.10.50.40:FF:000006">
    <property type="entry name" value="Peptidyl-prolyl cis-trans isomerase"/>
    <property type="match status" value="1"/>
</dbReference>
<dbReference type="VEuPathDB" id="VectorBase:PPAPM1_002803"/>
<evidence type="ECO:0000313" key="8">
    <source>
        <dbReference type="Proteomes" id="UP000092462"/>
    </source>
</evidence>
<protein>
    <recommendedName>
        <fullName evidence="4">FK506-binding protein</fullName>
        <ecNumber evidence="4">5.2.1.8</ecNumber>
    </recommendedName>
</protein>
<dbReference type="Pfam" id="PF17800">
    <property type="entry name" value="NPL"/>
    <property type="match status" value="1"/>
</dbReference>
<dbReference type="Pfam" id="PF00254">
    <property type="entry name" value="FKBP_C"/>
    <property type="match status" value="1"/>
</dbReference>
<feature type="compositionally biased region" description="Acidic residues" evidence="6">
    <location>
        <begin position="143"/>
        <end position="189"/>
    </location>
</feature>
<dbReference type="SUPFAM" id="SSF54534">
    <property type="entry name" value="FKBP-like"/>
    <property type="match status" value="1"/>
</dbReference>
<keyword evidence="2 4" id="KW-0697">Rotamase</keyword>
<dbReference type="AlphaFoldDB" id="A0A1B0D2F9"/>
<keyword evidence="3 4" id="KW-0413">Isomerase</keyword>
<name>A0A1B0D2F9_PHLPP</name>
<dbReference type="PROSITE" id="PS50059">
    <property type="entry name" value="FKBP_PPIASE"/>
    <property type="match status" value="1"/>
</dbReference>
<evidence type="ECO:0000256" key="4">
    <source>
        <dbReference type="PIRNR" id="PIRNR001473"/>
    </source>
</evidence>
<evidence type="ECO:0000256" key="3">
    <source>
        <dbReference type="ARBA" id="ARBA00023235"/>
    </source>
</evidence>
<evidence type="ECO:0000256" key="6">
    <source>
        <dbReference type="SAM" id="MobiDB-lite"/>
    </source>
</evidence>
<evidence type="ECO:0000256" key="5">
    <source>
        <dbReference type="PROSITE-ProRule" id="PRU00277"/>
    </source>
</evidence>
<dbReference type="Gene3D" id="2.60.120.340">
    <property type="entry name" value="Nucleoplasmin core domain"/>
    <property type="match status" value="1"/>
</dbReference>
<organism evidence="7 8">
    <name type="scientific">Phlebotomus papatasi</name>
    <name type="common">Sandfly</name>
    <dbReference type="NCBI Taxonomy" id="29031"/>
    <lineage>
        <taxon>Eukaryota</taxon>
        <taxon>Metazoa</taxon>
        <taxon>Ecdysozoa</taxon>
        <taxon>Arthropoda</taxon>
        <taxon>Hexapoda</taxon>
        <taxon>Insecta</taxon>
        <taxon>Pterygota</taxon>
        <taxon>Neoptera</taxon>
        <taxon>Endopterygota</taxon>
        <taxon>Diptera</taxon>
        <taxon>Nematocera</taxon>
        <taxon>Psychodoidea</taxon>
        <taxon>Psychodidae</taxon>
        <taxon>Phlebotomus</taxon>
        <taxon>Phlebotomus</taxon>
    </lineage>
</organism>
<dbReference type="InterPro" id="IPR046357">
    <property type="entry name" value="PPIase_dom_sf"/>
</dbReference>
<feature type="compositionally biased region" description="Acidic residues" evidence="6">
    <location>
        <begin position="97"/>
        <end position="115"/>
    </location>
</feature>
<dbReference type="GO" id="GO:0003755">
    <property type="term" value="F:peptidyl-prolyl cis-trans isomerase activity"/>
    <property type="evidence" value="ECO:0007669"/>
    <property type="project" value="UniProtKB-KW"/>
</dbReference>
<dbReference type="EMBL" id="AJVK01010608">
    <property type="status" value="NOT_ANNOTATED_CDS"/>
    <property type="molecule type" value="Genomic_DNA"/>
</dbReference>
<comment type="similarity">
    <text evidence="4">Belongs to the FKBP-type PPIase family.</text>
</comment>
<reference evidence="7" key="1">
    <citation type="submission" date="2022-08" db="UniProtKB">
        <authorList>
            <consortium name="EnsemblMetazoa"/>
        </authorList>
    </citation>
    <scope>IDENTIFICATION</scope>
    <source>
        <strain evidence="7">Israel</strain>
    </source>
</reference>
<dbReference type="PIRSF" id="PIRSF001473">
    <property type="entry name" value="FK506-bp_FPR3"/>
    <property type="match status" value="1"/>
</dbReference>
<evidence type="ECO:0000313" key="7">
    <source>
        <dbReference type="EnsemblMetazoa" id="PPAI001532-PA"/>
    </source>
</evidence>
<evidence type="ECO:0000256" key="1">
    <source>
        <dbReference type="ARBA" id="ARBA00000971"/>
    </source>
</evidence>
<dbReference type="Gene3D" id="3.10.50.40">
    <property type="match status" value="1"/>
</dbReference>